<evidence type="ECO:0000313" key="1">
    <source>
        <dbReference type="EMBL" id="QID19383.1"/>
    </source>
</evidence>
<name>A0A6C1B7N8_9RHOO</name>
<gene>
    <name evidence="1" type="ORF">G3580_18235</name>
</gene>
<keyword evidence="2" id="KW-1185">Reference proteome</keyword>
<organism evidence="1 2">
    <name type="scientific">Nitrogeniibacter mangrovi</name>
    <dbReference type="NCBI Taxonomy" id="2016596"/>
    <lineage>
        <taxon>Bacteria</taxon>
        <taxon>Pseudomonadati</taxon>
        <taxon>Pseudomonadota</taxon>
        <taxon>Betaproteobacteria</taxon>
        <taxon>Rhodocyclales</taxon>
        <taxon>Zoogloeaceae</taxon>
        <taxon>Nitrogeniibacter</taxon>
    </lineage>
</organism>
<evidence type="ECO:0000313" key="2">
    <source>
        <dbReference type="Proteomes" id="UP000501991"/>
    </source>
</evidence>
<dbReference type="Proteomes" id="UP000501991">
    <property type="component" value="Chromosome"/>
</dbReference>
<reference evidence="1 2" key="1">
    <citation type="submission" date="2020-02" db="EMBL/GenBank/DDBJ databases">
        <title>Nitrogenibacter mangrovi gen. nov., sp. nov. isolated from mangrove sediment, a denitrifying betaproteobacterium.</title>
        <authorList>
            <person name="Liao H."/>
            <person name="Tian Y."/>
        </authorList>
    </citation>
    <scope>NUCLEOTIDE SEQUENCE [LARGE SCALE GENOMIC DNA]</scope>
    <source>
        <strain evidence="1 2">M9-3-2</strain>
    </source>
</reference>
<dbReference type="EMBL" id="CP048836">
    <property type="protein sequence ID" value="QID19383.1"/>
    <property type="molecule type" value="Genomic_DNA"/>
</dbReference>
<dbReference type="KEGG" id="azq:G3580_18235"/>
<accession>A0A6C1B7N8</accession>
<protein>
    <submittedName>
        <fullName evidence="1">Uncharacterized protein</fullName>
    </submittedName>
</protein>
<dbReference type="AlphaFoldDB" id="A0A6C1B7N8"/>
<dbReference type="RefSeq" id="WP_173767933.1">
    <property type="nucleotide sequence ID" value="NZ_CP048836.1"/>
</dbReference>
<sequence length="272" mass="31052">MSPSDQGFVHGMLLRYREIATQPLGRSQRPEESRAAKILADCSPGMLDEFDQFLEGQGLGLRVLDGLADLAIPRQSGVINTFYVLTRRVGEDPPPFVDTRAFLTDFRDRRRETGEEESVEMNKALSVFWGARVWLTMNHFFYDRIDRPVGNLYSWRDALFKEAHLISQLKEDLEAMGNSGRPEGESGLLWDAYWENRAGVATFVTRFVRLMHQYGMLERTEEDDVWRQSLVAAVDMETIANRTLSYLMPSQKKGAVREAEALVTGYDLGEED</sequence>
<proteinExistence type="predicted"/>